<evidence type="ECO:0000313" key="3">
    <source>
        <dbReference type="Proteomes" id="UP000198806"/>
    </source>
</evidence>
<dbReference type="AlphaFoldDB" id="A0A1I5INP2"/>
<evidence type="ECO:0000313" key="2">
    <source>
        <dbReference type="EMBL" id="SFO61920.1"/>
    </source>
</evidence>
<dbReference type="InterPro" id="IPR023214">
    <property type="entry name" value="HAD_sf"/>
</dbReference>
<keyword evidence="3" id="KW-1185">Reference proteome</keyword>
<sequence>MIKAVFFDLFFTLIYPEYSDINEYDVVGISCEEWEKYAEDNILYSERALGKIRTEKEIIDRIVDIMPYDLNESQKQKILQRREERMKRALLTIDDKILDTLRKVRDKGFKIGLISNADIIDSKHWDKSPLSEFFDVAIFSCNVGILKPEPEIYKLTMDMLGVMPTESIFIGDGGSDELYGAKRAGMKTVFTEYLEHKTLDKIEKIKLYADYRIDSFDELLRYME</sequence>
<organism evidence="2 3">
    <name type="scientific">Anaerocolumna aminovalerica</name>
    <dbReference type="NCBI Taxonomy" id="1527"/>
    <lineage>
        <taxon>Bacteria</taxon>
        <taxon>Bacillati</taxon>
        <taxon>Bacillota</taxon>
        <taxon>Clostridia</taxon>
        <taxon>Lachnospirales</taxon>
        <taxon>Lachnospiraceae</taxon>
        <taxon>Anaerocolumna</taxon>
    </lineage>
</organism>
<dbReference type="SFLD" id="SFLDG01129">
    <property type="entry name" value="C1.5:_HAD__Beta-PGM__Phosphata"/>
    <property type="match status" value="1"/>
</dbReference>
<proteinExistence type="predicted"/>
<dbReference type="InterPro" id="IPR006439">
    <property type="entry name" value="HAD-SF_hydro_IA"/>
</dbReference>
<name>A0A1I5INP2_9FIRM</name>
<dbReference type="NCBIfam" id="TIGR01549">
    <property type="entry name" value="HAD-SF-IA-v1"/>
    <property type="match status" value="1"/>
</dbReference>
<reference evidence="2 3" key="1">
    <citation type="submission" date="2016-10" db="EMBL/GenBank/DDBJ databases">
        <authorList>
            <person name="de Groot N.N."/>
        </authorList>
    </citation>
    <scope>NUCLEOTIDE SEQUENCE [LARGE SCALE GENOMIC DNA]</scope>
    <source>
        <strain evidence="2 3">DSM 1283</strain>
    </source>
</reference>
<protein>
    <submittedName>
        <fullName evidence="2">Putative hydrolase of the HAD superfamily</fullName>
    </submittedName>
</protein>
<dbReference type="Gene3D" id="3.40.50.1000">
    <property type="entry name" value="HAD superfamily/HAD-like"/>
    <property type="match status" value="1"/>
</dbReference>
<dbReference type="PANTHER" id="PTHR43316">
    <property type="entry name" value="HYDROLASE, HALOACID DELAHOGENASE-RELATED"/>
    <property type="match status" value="1"/>
</dbReference>
<dbReference type="NCBIfam" id="TIGR01509">
    <property type="entry name" value="HAD-SF-IA-v3"/>
    <property type="match status" value="1"/>
</dbReference>
<dbReference type="PRINTS" id="PR00413">
    <property type="entry name" value="HADHALOGNASE"/>
</dbReference>
<dbReference type="InterPro" id="IPR036412">
    <property type="entry name" value="HAD-like_sf"/>
</dbReference>
<dbReference type="InterPro" id="IPR051540">
    <property type="entry name" value="S-2-haloacid_dehalogenase"/>
</dbReference>
<evidence type="ECO:0000256" key="1">
    <source>
        <dbReference type="ARBA" id="ARBA00022801"/>
    </source>
</evidence>
<dbReference type="GO" id="GO:0016787">
    <property type="term" value="F:hydrolase activity"/>
    <property type="evidence" value="ECO:0007669"/>
    <property type="project" value="UniProtKB-KW"/>
</dbReference>
<keyword evidence="1 2" id="KW-0378">Hydrolase</keyword>
<accession>A0A1I5INP2</accession>
<dbReference type="EMBL" id="FOWD01000048">
    <property type="protein sequence ID" value="SFO61920.1"/>
    <property type="molecule type" value="Genomic_DNA"/>
</dbReference>
<dbReference type="Pfam" id="PF00702">
    <property type="entry name" value="Hydrolase"/>
    <property type="match status" value="1"/>
</dbReference>
<gene>
    <name evidence="2" type="ORF">SAMN04489757_14824</name>
</gene>
<dbReference type="SUPFAM" id="SSF56784">
    <property type="entry name" value="HAD-like"/>
    <property type="match status" value="1"/>
</dbReference>
<dbReference type="STRING" id="1527.SAMN04489757_14824"/>
<dbReference type="RefSeq" id="WP_242961047.1">
    <property type="nucleotide sequence ID" value="NZ_BAABFM010000022.1"/>
</dbReference>
<dbReference type="Proteomes" id="UP000198806">
    <property type="component" value="Unassembled WGS sequence"/>
</dbReference>
<dbReference type="SFLD" id="SFLDS00003">
    <property type="entry name" value="Haloacid_Dehalogenase"/>
    <property type="match status" value="1"/>
</dbReference>